<dbReference type="Proteomes" id="UP000284531">
    <property type="component" value="Unassembled WGS sequence"/>
</dbReference>
<dbReference type="InterPro" id="IPR013159">
    <property type="entry name" value="DnaA_C"/>
</dbReference>
<dbReference type="RefSeq" id="WP_120240210.1">
    <property type="nucleotide sequence ID" value="NZ_RAPQ01000009.1"/>
</dbReference>
<reference evidence="2 3" key="1">
    <citation type="submission" date="2018-09" db="EMBL/GenBank/DDBJ databases">
        <title>Genomic Encyclopedia of Archaeal and Bacterial Type Strains, Phase II (KMG-II): from individual species to whole genera.</title>
        <authorList>
            <person name="Goeker M."/>
        </authorList>
    </citation>
    <scope>NUCLEOTIDE SEQUENCE [LARGE SCALE GENOMIC DNA]</scope>
    <source>
        <strain evidence="2 3">DSM 21950</strain>
    </source>
</reference>
<dbReference type="Pfam" id="PF08299">
    <property type="entry name" value="Bac_DnaA_C"/>
    <property type="match status" value="1"/>
</dbReference>
<dbReference type="Gene3D" id="1.10.1750.10">
    <property type="match status" value="1"/>
</dbReference>
<name>A0A419X3N7_9BACT</name>
<evidence type="ECO:0000313" key="2">
    <source>
        <dbReference type="EMBL" id="RKE02331.1"/>
    </source>
</evidence>
<organism evidence="2 3">
    <name type="scientific">Marinifilum flexuosum</name>
    <dbReference type="NCBI Taxonomy" id="1117708"/>
    <lineage>
        <taxon>Bacteria</taxon>
        <taxon>Pseudomonadati</taxon>
        <taxon>Bacteroidota</taxon>
        <taxon>Bacteroidia</taxon>
        <taxon>Marinilabiliales</taxon>
        <taxon>Marinifilaceae</taxon>
    </lineage>
</organism>
<evidence type="ECO:0000313" key="3">
    <source>
        <dbReference type="Proteomes" id="UP000284531"/>
    </source>
</evidence>
<dbReference type="SMART" id="SM00760">
    <property type="entry name" value="Bac_DnaA_C"/>
    <property type="match status" value="1"/>
</dbReference>
<comment type="caution">
    <text evidence="2">The sequence shown here is derived from an EMBL/GenBank/DDBJ whole genome shotgun (WGS) entry which is preliminary data.</text>
</comment>
<keyword evidence="3" id="KW-1185">Reference proteome</keyword>
<evidence type="ECO:0000259" key="1">
    <source>
        <dbReference type="SMART" id="SM00760"/>
    </source>
</evidence>
<dbReference type="AlphaFoldDB" id="A0A419X3N7"/>
<dbReference type="GO" id="GO:0006275">
    <property type="term" value="P:regulation of DNA replication"/>
    <property type="evidence" value="ECO:0007669"/>
    <property type="project" value="InterPro"/>
</dbReference>
<protein>
    <submittedName>
        <fullName evidence="2">DnaA-like protein</fullName>
    </submittedName>
</protein>
<dbReference type="GO" id="GO:0043565">
    <property type="term" value="F:sequence-specific DNA binding"/>
    <property type="evidence" value="ECO:0007669"/>
    <property type="project" value="InterPro"/>
</dbReference>
<feature type="domain" description="Chromosomal replication initiator DnaA C-terminal" evidence="1">
    <location>
        <begin position="16"/>
        <end position="84"/>
    </location>
</feature>
<proteinExistence type="predicted"/>
<accession>A0A419X3N7</accession>
<dbReference type="InterPro" id="IPR010921">
    <property type="entry name" value="Trp_repressor/repl_initiator"/>
</dbReference>
<dbReference type="GO" id="GO:0006270">
    <property type="term" value="P:DNA replication initiation"/>
    <property type="evidence" value="ECO:0007669"/>
    <property type="project" value="InterPro"/>
</dbReference>
<dbReference type="EMBL" id="RAPQ01000009">
    <property type="protein sequence ID" value="RKE02331.1"/>
    <property type="molecule type" value="Genomic_DNA"/>
</dbReference>
<dbReference type="GO" id="GO:0005524">
    <property type="term" value="F:ATP binding"/>
    <property type="evidence" value="ECO:0007669"/>
    <property type="project" value="InterPro"/>
</dbReference>
<sequence length="191" mass="21887">MKRTFPTEFQFLGNTDSKYIIRVIADVFKVDFNAIFTRTKYRPVADARQVSAVLLNKLKGFTHQDIAWLLERDVSIVSYSKKAVKDKFESDKEFAAKFNKALSLLMVGRNGGTPKVFENLQDCLDQLELCNYKDEYGQCLEMNVAFIQLKHYASKNNITLKKVCPHCGSTKVIMFTSDSDMCQNCKKEILP</sequence>
<gene>
    <name evidence="2" type="ORF">BXY64_2419</name>
</gene>
<dbReference type="SUPFAM" id="SSF48295">
    <property type="entry name" value="TrpR-like"/>
    <property type="match status" value="1"/>
</dbReference>